<dbReference type="InterPro" id="IPR009003">
    <property type="entry name" value="Peptidase_S1_PA"/>
</dbReference>
<evidence type="ECO:0000256" key="4">
    <source>
        <dbReference type="ARBA" id="ARBA00022825"/>
    </source>
</evidence>
<dbReference type="PANTHER" id="PTHR24276:SF98">
    <property type="entry name" value="FI18310P1-RELATED"/>
    <property type="match status" value="1"/>
</dbReference>
<dbReference type="InterPro" id="IPR018114">
    <property type="entry name" value="TRYPSIN_HIS"/>
</dbReference>
<evidence type="ECO:0000256" key="3">
    <source>
        <dbReference type="ARBA" id="ARBA00022801"/>
    </source>
</evidence>
<dbReference type="PROSITE" id="PS50240">
    <property type="entry name" value="TRYPSIN_DOM"/>
    <property type="match status" value="1"/>
</dbReference>
<dbReference type="STRING" id="394096.DB31_0263"/>
<dbReference type="InterPro" id="IPR033116">
    <property type="entry name" value="TRYPSIN_SER"/>
</dbReference>
<comment type="caution">
    <text evidence="8">The sequence shown here is derived from an EMBL/GenBank/DDBJ whole genome shotgun (WGS) entry which is preliminary data.</text>
</comment>
<name>A0A085WWD9_9BACT</name>
<dbReference type="InterPro" id="IPR001254">
    <property type="entry name" value="Trypsin_dom"/>
</dbReference>
<dbReference type="Gene3D" id="2.40.10.10">
    <property type="entry name" value="Trypsin-like serine proteases"/>
    <property type="match status" value="1"/>
</dbReference>
<dbReference type="PRINTS" id="PR00722">
    <property type="entry name" value="CHYMOTRYPSIN"/>
</dbReference>
<dbReference type="AlphaFoldDB" id="A0A085WWD9"/>
<keyword evidence="4 6" id="KW-0720">Serine protease</keyword>
<dbReference type="GO" id="GO:0004252">
    <property type="term" value="F:serine-type endopeptidase activity"/>
    <property type="evidence" value="ECO:0007669"/>
    <property type="project" value="InterPro"/>
</dbReference>
<evidence type="ECO:0000256" key="6">
    <source>
        <dbReference type="RuleBase" id="RU363034"/>
    </source>
</evidence>
<comment type="similarity">
    <text evidence="1">Belongs to the peptidase S1 family.</text>
</comment>
<dbReference type="PROSITE" id="PS00135">
    <property type="entry name" value="TRYPSIN_SER"/>
    <property type="match status" value="1"/>
</dbReference>
<evidence type="ECO:0000313" key="9">
    <source>
        <dbReference type="Proteomes" id="UP000028725"/>
    </source>
</evidence>
<keyword evidence="9" id="KW-1185">Reference proteome</keyword>
<feature type="domain" description="Peptidase S1" evidence="7">
    <location>
        <begin position="39"/>
        <end position="262"/>
    </location>
</feature>
<dbReference type="FunFam" id="2.40.10.10:FF:000077">
    <property type="entry name" value="Predicted protein"/>
    <property type="match status" value="1"/>
</dbReference>
<dbReference type="Proteomes" id="UP000028725">
    <property type="component" value="Unassembled WGS sequence"/>
</dbReference>
<dbReference type="PANTHER" id="PTHR24276">
    <property type="entry name" value="POLYSERASE-RELATED"/>
    <property type="match status" value="1"/>
</dbReference>
<evidence type="ECO:0000259" key="7">
    <source>
        <dbReference type="PROSITE" id="PS50240"/>
    </source>
</evidence>
<dbReference type="PROSITE" id="PS51257">
    <property type="entry name" value="PROKAR_LIPOPROTEIN"/>
    <property type="match status" value="1"/>
</dbReference>
<dbReference type="CDD" id="cd00190">
    <property type="entry name" value="Tryp_SPc"/>
    <property type="match status" value="1"/>
</dbReference>
<keyword evidence="2 6" id="KW-0645">Protease</keyword>
<organism evidence="8 9">
    <name type="scientific">Hyalangium minutum</name>
    <dbReference type="NCBI Taxonomy" id="394096"/>
    <lineage>
        <taxon>Bacteria</taxon>
        <taxon>Pseudomonadati</taxon>
        <taxon>Myxococcota</taxon>
        <taxon>Myxococcia</taxon>
        <taxon>Myxococcales</taxon>
        <taxon>Cystobacterineae</taxon>
        <taxon>Archangiaceae</taxon>
        <taxon>Hyalangium</taxon>
    </lineage>
</organism>
<dbReference type="GO" id="GO:0006508">
    <property type="term" value="P:proteolysis"/>
    <property type="evidence" value="ECO:0007669"/>
    <property type="project" value="UniProtKB-KW"/>
</dbReference>
<dbReference type="EMBL" id="JMCB01000001">
    <property type="protein sequence ID" value="KFE72002.1"/>
    <property type="molecule type" value="Genomic_DNA"/>
</dbReference>
<sequence>MRFIVGLIVAVGLLGCGGEELDSFDGLELESIGSVSDEIVGGSISPAGEAPWQVSLRRSSHFCGGAILNSRTVLTAAHCVAGASPSSISVRYNSLQHASGGTLVAVQSIVSHPSYSSSTINNDIAILRLASALTLGQTQARAIPLPSQGSEPSAGQQALVSGWGTTSEGGSLSAALRSVTVPIVSRADAQAAYGSASITTNMIAAGVPQGGKDACQGDSGGPLVVNGVLVGITSWGIGCARAGYPGIYTRVGNYITWINSNM</sequence>
<evidence type="ECO:0000256" key="5">
    <source>
        <dbReference type="ARBA" id="ARBA00023157"/>
    </source>
</evidence>
<dbReference type="Pfam" id="PF00089">
    <property type="entry name" value="Trypsin"/>
    <property type="match status" value="1"/>
</dbReference>
<dbReference type="OrthoDB" id="1496095at2"/>
<accession>A0A085WWD9</accession>
<dbReference type="InterPro" id="IPR050430">
    <property type="entry name" value="Peptidase_S1"/>
</dbReference>
<dbReference type="RefSeq" id="WP_052419630.1">
    <property type="nucleotide sequence ID" value="NZ_JMCB01000001.1"/>
</dbReference>
<keyword evidence="3 6" id="KW-0378">Hydrolase</keyword>
<dbReference type="PATRIC" id="fig|394096.3.peg.261"/>
<dbReference type="InterPro" id="IPR001314">
    <property type="entry name" value="Peptidase_S1A"/>
</dbReference>
<evidence type="ECO:0000313" key="8">
    <source>
        <dbReference type="EMBL" id="KFE72002.1"/>
    </source>
</evidence>
<reference evidence="8 9" key="1">
    <citation type="submission" date="2014-04" db="EMBL/GenBank/DDBJ databases">
        <title>Genome assembly of Hyalangium minutum DSM 14724.</title>
        <authorList>
            <person name="Sharma G."/>
            <person name="Subramanian S."/>
        </authorList>
    </citation>
    <scope>NUCLEOTIDE SEQUENCE [LARGE SCALE GENOMIC DNA]</scope>
    <source>
        <strain evidence="8 9">DSM 14724</strain>
    </source>
</reference>
<dbReference type="SUPFAM" id="SSF50494">
    <property type="entry name" value="Trypsin-like serine proteases"/>
    <property type="match status" value="1"/>
</dbReference>
<evidence type="ECO:0000256" key="1">
    <source>
        <dbReference type="ARBA" id="ARBA00007664"/>
    </source>
</evidence>
<evidence type="ECO:0000256" key="2">
    <source>
        <dbReference type="ARBA" id="ARBA00022670"/>
    </source>
</evidence>
<dbReference type="InterPro" id="IPR043504">
    <property type="entry name" value="Peptidase_S1_PA_chymotrypsin"/>
</dbReference>
<keyword evidence="5" id="KW-1015">Disulfide bond</keyword>
<gene>
    <name evidence="8" type="ORF">DB31_0263</name>
</gene>
<proteinExistence type="inferred from homology"/>
<protein>
    <submittedName>
        <fullName evidence="8">Secreted trypsin-like serine protease</fullName>
    </submittedName>
</protein>
<dbReference type="SMART" id="SM00020">
    <property type="entry name" value="Tryp_SPc"/>
    <property type="match status" value="1"/>
</dbReference>
<dbReference type="PROSITE" id="PS00134">
    <property type="entry name" value="TRYPSIN_HIS"/>
    <property type="match status" value="1"/>
</dbReference>